<dbReference type="Proteomes" id="UP000823399">
    <property type="component" value="Unassembled WGS sequence"/>
</dbReference>
<dbReference type="AlphaFoldDB" id="A0A9P7FKL5"/>
<organism evidence="2 3">
    <name type="scientific">Suillus discolor</name>
    <dbReference type="NCBI Taxonomy" id="1912936"/>
    <lineage>
        <taxon>Eukaryota</taxon>
        <taxon>Fungi</taxon>
        <taxon>Dikarya</taxon>
        <taxon>Basidiomycota</taxon>
        <taxon>Agaricomycotina</taxon>
        <taxon>Agaricomycetes</taxon>
        <taxon>Agaricomycetidae</taxon>
        <taxon>Boletales</taxon>
        <taxon>Suillineae</taxon>
        <taxon>Suillaceae</taxon>
        <taxon>Suillus</taxon>
    </lineage>
</organism>
<sequence length="249" mass="28574">MPALVPAPASAPVPQPAPPPPLKTTTQVPIVSNNEVPNSVFTVELNKPTIDSIKHSTKPSRRHAFLSLVKFDIKQFEKKSVYEELMTYMLNVWWVFRDYATNIVQTALNLRLPISSEPDKEVTHKAVLVLELLKNLNFLHKLELGEDSIEWYLLLEAEYFVDVIVDIIWQKRLYDTIALTEAALQNALKAYWIGRFESINASAEQFYDTYKVILVLIDSIRADSALKVRHERLQELIVTWGYNICFGNM</sequence>
<evidence type="ECO:0000256" key="1">
    <source>
        <dbReference type="SAM" id="MobiDB-lite"/>
    </source>
</evidence>
<name>A0A9P7FKL5_9AGAM</name>
<dbReference type="EMBL" id="JABBWM010000002">
    <property type="protein sequence ID" value="KAG2119709.1"/>
    <property type="molecule type" value="Genomic_DNA"/>
</dbReference>
<gene>
    <name evidence="2" type="ORF">F5147DRAFT_647606</name>
</gene>
<proteinExistence type="predicted"/>
<evidence type="ECO:0000313" key="2">
    <source>
        <dbReference type="EMBL" id="KAG2119709.1"/>
    </source>
</evidence>
<dbReference type="RefSeq" id="XP_041299535.1">
    <property type="nucleotide sequence ID" value="XM_041433214.1"/>
</dbReference>
<accession>A0A9P7FKL5</accession>
<feature type="region of interest" description="Disordered" evidence="1">
    <location>
        <begin position="1"/>
        <end position="24"/>
    </location>
</feature>
<feature type="compositionally biased region" description="Pro residues" evidence="1">
    <location>
        <begin position="9"/>
        <end position="22"/>
    </location>
</feature>
<protein>
    <submittedName>
        <fullName evidence="2">Uncharacterized protein</fullName>
    </submittedName>
</protein>
<keyword evidence="3" id="KW-1185">Reference proteome</keyword>
<dbReference type="OrthoDB" id="2685137at2759"/>
<reference evidence="2" key="1">
    <citation type="journal article" date="2020" name="New Phytol.">
        <title>Comparative genomics reveals dynamic genome evolution in host specialist ectomycorrhizal fungi.</title>
        <authorList>
            <person name="Lofgren L.A."/>
            <person name="Nguyen N.H."/>
            <person name="Vilgalys R."/>
            <person name="Ruytinx J."/>
            <person name="Liao H.L."/>
            <person name="Branco S."/>
            <person name="Kuo A."/>
            <person name="LaButti K."/>
            <person name="Lipzen A."/>
            <person name="Andreopoulos W."/>
            <person name="Pangilinan J."/>
            <person name="Riley R."/>
            <person name="Hundley H."/>
            <person name="Na H."/>
            <person name="Barry K."/>
            <person name="Grigoriev I.V."/>
            <person name="Stajich J.E."/>
            <person name="Kennedy P.G."/>
        </authorList>
    </citation>
    <scope>NUCLEOTIDE SEQUENCE</scope>
    <source>
        <strain evidence="2">FC423</strain>
    </source>
</reference>
<comment type="caution">
    <text evidence="2">The sequence shown here is derived from an EMBL/GenBank/DDBJ whole genome shotgun (WGS) entry which is preliminary data.</text>
</comment>
<dbReference type="GeneID" id="64695473"/>
<evidence type="ECO:0000313" key="3">
    <source>
        <dbReference type="Proteomes" id="UP000823399"/>
    </source>
</evidence>